<evidence type="ECO:0000256" key="14">
    <source>
        <dbReference type="ARBA" id="ARBA00036824"/>
    </source>
</evidence>
<dbReference type="InterPro" id="IPR045863">
    <property type="entry name" value="CorA_TM1_TM2"/>
</dbReference>
<feature type="transmembrane region" description="Helical" evidence="19">
    <location>
        <begin position="480"/>
        <end position="505"/>
    </location>
</feature>
<dbReference type="GO" id="GO:0004338">
    <property type="term" value="F:glucan exo-1,3-beta-glucosidase activity"/>
    <property type="evidence" value="ECO:0007669"/>
    <property type="project" value="UniProtKB-EC"/>
</dbReference>
<evidence type="ECO:0000256" key="18">
    <source>
        <dbReference type="SAM" id="MobiDB-lite"/>
    </source>
</evidence>
<dbReference type="AlphaFoldDB" id="A0A9P5SRV7"/>
<evidence type="ECO:0000256" key="8">
    <source>
        <dbReference type="ARBA" id="ARBA00022968"/>
    </source>
</evidence>
<evidence type="ECO:0000256" key="16">
    <source>
        <dbReference type="ARBA" id="ARBA00038929"/>
    </source>
</evidence>
<keyword evidence="5" id="KW-1003">Cell membrane</keyword>
<evidence type="ECO:0000256" key="11">
    <source>
        <dbReference type="ARBA" id="ARBA00023180"/>
    </source>
</evidence>
<dbReference type="GO" id="GO:0071555">
    <property type="term" value="P:cell wall organization"/>
    <property type="evidence" value="ECO:0007669"/>
    <property type="project" value="UniProtKB-KW"/>
</dbReference>
<dbReference type="GO" id="GO:0005576">
    <property type="term" value="C:extracellular region"/>
    <property type="evidence" value="ECO:0007669"/>
    <property type="project" value="TreeGrafter"/>
</dbReference>
<evidence type="ECO:0000313" key="21">
    <source>
        <dbReference type="EMBL" id="KAF9336310.1"/>
    </source>
</evidence>
<protein>
    <recommendedName>
        <fullName evidence="16">glucan 1,3-beta-glucosidase</fullName>
        <ecNumber evidence="16">3.2.1.58</ecNumber>
    </recommendedName>
    <alternativeName>
        <fullName evidence="17">Exo-1,3-beta-glucanase D</fullName>
    </alternativeName>
</protein>
<gene>
    <name evidence="21" type="ORF">BG006_009048</name>
</gene>
<dbReference type="FunFam" id="3.20.20.80:FF:000033">
    <property type="entry name" value="Glucan 1,3-beta-glucosidase A"/>
    <property type="match status" value="1"/>
</dbReference>
<keyword evidence="8" id="KW-0735">Signal-anchor</keyword>
<evidence type="ECO:0000256" key="6">
    <source>
        <dbReference type="ARBA" id="ARBA00022692"/>
    </source>
</evidence>
<keyword evidence="7" id="KW-0378">Hydrolase</keyword>
<evidence type="ECO:0000256" key="4">
    <source>
        <dbReference type="ARBA" id="ARBA00009765"/>
    </source>
</evidence>
<dbReference type="InterPro" id="IPR001547">
    <property type="entry name" value="Glyco_hydro_5"/>
</dbReference>
<comment type="similarity">
    <text evidence="3">Belongs to the glycosyl hydrolase 5 (cellulase A) family.</text>
</comment>
<dbReference type="SUPFAM" id="SSF143865">
    <property type="entry name" value="CorA soluble domain-like"/>
    <property type="match status" value="1"/>
</dbReference>
<feature type="transmembrane region" description="Helical" evidence="19">
    <location>
        <begin position="449"/>
        <end position="468"/>
    </location>
</feature>
<keyword evidence="10 19" id="KW-0472">Membrane</keyword>
<dbReference type="InterPro" id="IPR050386">
    <property type="entry name" value="Glycosyl_hydrolase_5"/>
</dbReference>
<accession>A0A9P5SRV7</accession>
<dbReference type="GO" id="GO:0009986">
    <property type="term" value="C:cell surface"/>
    <property type="evidence" value="ECO:0007669"/>
    <property type="project" value="TreeGrafter"/>
</dbReference>
<feature type="region of interest" description="Disordered" evidence="18">
    <location>
        <begin position="1"/>
        <end position="80"/>
    </location>
</feature>
<evidence type="ECO:0000256" key="17">
    <source>
        <dbReference type="ARBA" id="ARBA00041260"/>
    </source>
</evidence>
<dbReference type="Pfam" id="PF00150">
    <property type="entry name" value="Cellulase"/>
    <property type="match status" value="1"/>
</dbReference>
<name>A0A9P5SRV7_9FUNG</name>
<comment type="subcellular location">
    <subcellularLocation>
        <location evidence="2">Cell membrane</location>
        <topology evidence="2">Single-pass type II membrane protein</topology>
    </subcellularLocation>
    <subcellularLocation>
        <location evidence="1">Membrane</location>
        <topology evidence="1">Multi-pass membrane protein</topology>
    </subcellularLocation>
</comment>
<comment type="catalytic activity">
    <reaction evidence="14">
        <text>Successive hydrolysis of beta-D-glucose units from the non-reducing ends of (1-&gt;3)-beta-D-glucans, releasing alpha-glucose.</text>
        <dbReference type="EC" id="3.2.1.58"/>
    </reaction>
</comment>
<dbReference type="InterPro" id="IPR045861">
    <property type="entry name" value="CorA_cytoplasmic_dom"/>
</dbReference>
<dbReference type="InterPro" id="IPR017853">
    <property type="entry name" value="GH"/>
</dbReference>
<evidence type="ECO:0000256" key="15">
    <source>
        <dbReference type="ARBA" id="ARBA00037126"/>
    </source>
</evidence>
<keyword evidence="22" id="KW-1185">Reference proteome</keyword>
<dbReference type="SUPFAM" id="SSF51445">
    <property type="entry name" value="(Trans)glycosidases"/>
    <property type="match status" value="1"/>
</dbReference>
<dbReference type="SUPFAM" id="SSF144083">
    <property type="entry name" value="Magnesium transport protein CorA, transmembrane region"/>
    <property type="match status" value="1"/>
</dbReference>
<comment type="similarity">
    <text evidence="4">Belongs to the CorA metal ion transporter (MIT) (TC 1.A.35) family.</text>
</comment>
<organism evidence="21 22">
    <name type="scientific">Podila minutissima</name>
    <dbReference type="NCBI Taxonomy" id="64525"/>
    <lineage>
        <taxon>Eukaryota</taxon>
        <taxon>Fungi</taxon>
        <taxon>Fungi incertae sedis</taxon>
        <taxon>Mucoromycota</taxon>
        <taxon>Mortierellomycotina</taxon>
        <taxon>Mortierellomycetes</taxon>
        <taxon>Mortierellales</taxon>
        <taxon>Mortierellaceae</taxon>
        <taxon>Podila</taxon>
    </lineage>
</organism>
<dbReference type="EC" id="3.2.1.58" evidence="16"/>
<dbReference type="PANTHER" id="PTHR31297">
    <property type="entry name" value="GLUCAN ENDO-1,6-BETA-GLUCOSIDASE B"/>
    <property type="match status" value="1"/>
</dbReference>
<dbReference type="PANTHER" id="PTHR31297:SF34">
    <property type="entry name" value="GLUCAN 1,3-BETA-GLUCOSIDASE 2"/>
    <property type="match status" value="1"/>
</dbReference>
<evidence type="ECO:0000313" key="22">
    <source>
        <dbReference type="Proteomes" id="UP000696485"/>
    </source>
</evidence>
<evidence type="ECO:0000256" key="9">
    <source>
        <dbReference type="ARBA" id="ARBA00022989"/>
    </source>
</evidence>
<evidence type="ECO:0000256" key="10">
    <source>
        <dbReference type="ARBA" id="ARBA00023136"/>
    </source>
</evidence>
<comment type="function">
    <text evidence="15">Glucosidase involved in the degradation of cellulosic biomass. Active on lichenan.</text>
</comment>
<evidence type="ECO:0000256" key="3">
    <source>
        <dbReference type="ARBA" id="ARBA00005641"/>
    </source>
</evidence>
<feature type="compositionally biased region" description="Polar residues" evidence="18">
    <location>
        <begin position="569"/>
        <end position="585"/>
    </location>
</feature>
<feature type="region of interest" description="Disordered" evidence="18">
    <location>
        <begin position="551"/>
        <end position="585"/>
    </location>
</feature>
<feature type="compositionally biased region" description="Polar residues" evidence="18">
    <location>
        <begin position="47"/>
        <end position="61"/>
    </location>
</feature>
<dbReference type="Proteomes" id="UP000696485">
    <property type="component" value="Unassembled WGS sequence"/>
</dbReference>
<dbReference type="InterPro" id="IPR002523">
    <property type="entry name" value="MgTranspt_CorA/ZnTranspt_ZntB"/>
</dbReference>
<evidence type="ECO:0000256" key="12">
    <source>
        <dbReference type="ARBA" id="ARBA00023295"/>
    </source>
</evidence>
<evidence type="ECO:0000256" key="1">
    <source>
        <dbReference type="ARBA" id="ARBA00004141"/>
    </source>
</evidence>
<sequence length="1007" mass="112733">MSKSKSYSNIQNVEDPFDGHPYDPSNASSPRREDTDGTIYGEPLVGSSLSSKVPGITTSPRGDSIRMASPISPGSDITRSVTMPDGLSKFRKAAQATIQARRMSKFALREQGVDASDMDSIFSSIERIVDVTTVDMSQTRYTPTKGMNNQEFLEWLKQPRPEWSKVRWININGMSWDVIKEISLTYDLHQLAVEDLLHVPQRTKVDIYPKQTYIACTLLTLMEILDDGELKQVNPTAAPHGLDPELLSKRIPLERLEHYKYRYPKKAYGALRVQMEQVTIFLLEDGTLITLFQVSGESVVNPIVERLAHDYNIARKQNDASFLLQSVIDGIVDHAIPITDAFRHEINELETHVLAMPRMRFTRDLHRMTAQLSMMKRTLAPTQSLVHALRGKDARSPLTSIAKTYMSDVMDHCNTMVEDIDTMLTLCEKLINMIFNLIAYDTNESMRRLALVSIIFLPITFVAGVYGTNFTNFPELQHNISYFWIICSVVTAVVIMFIAGEWLFIEWKAASVEKRLSRREPRNVQGTGHEHRRKTAAIAVPLVLLKPWDKSSKNPGNINTPGTPPHLLSPTQAITPSSDNSAKANSYTPALDQPFDYANGTVKMRGVNLGGWLVLEPFITPSLFDPYISAGVVDEYTLCKHLGPDASRKLLEDHYASWVTEATFLRLRDLGLNHVRIPVGFWALGALAADEPYVPKVAWNYLLRAIEWARKYGIRVMVELHAAPGSQNGWNHSGKTGLINWLNGTRGAVNAQRTVGYVQQLTTFFADPAYMHVGPIMGMLNEPAAYELGAEKVMAWYMQAFDAVRQATGAGKGPWMVIHDGFLGLEAWHGFMPKADRLMMDVHQYIMFNTDLMKMTSTAQLQFACSTWGAASTSSSLEFGPTMVGEFSVAVNDCAKYLNGIGSGTRWEGTFGDVRVFPTGGSCANENDASKYSSTYKQFLKNFFEAQVEAFEQGSGWFFWNFKTESNPLWSYFDGVDQGWIPKDANNRGPGFCAANGFSLNRTLSSE</sequence>
<feature type="domain" description="Glycoside hydrolase family 5" evidence="20">
    <location>
        <begin position="659"/>
        <end position="857"/>
    </location>
</feature>
<evidence type="ECO:0000256" key="2">
    <source>
        <dbReference type="ARBA" id="ARBA00004401"/>
    </source>
</evidence>
<comment type="caution">
    <text evidence="21">The sequence shown here is derived from an EMBL/GenBank/DDBJ whole genome shotgun (WGS) entry which is preliminary data.</text>
</comment>
<evidence type="ECO:0000259" key="20">
    <source>
        <dbReference type="Pfam" id="PF00150"/>
    </source>
</evidence>
<dbReference type="GO" id="GO:0046873">
    <property type="term" value="F:metal ion transmembrane transporter activity"/>
    <property type="evidence" value="ECO:0007669"/>
    <property type="project" value="InterPro"/>
</dbReference>
<dbReference type="GO" id="GO:0005886">
    <property type="term" value="C:plasma membrane"/>
    <property type="evidence" value="ECO:0007669"/>
    <property type="project" value="UniProtKB-SubCell"/>
</dbReference>
<proteinExistence type="inferred from homology"/>
<keyword evidence="12" id="KW-0326">Glycosidase</keyword>
<evidence type="ECO:0000256" key="19">
    <source>
        <dbReference type="SAM" id="Phobius"/>
    </source>
</evidence>
<evidence type="ECO:0000256" key="13">
    <source>
        <dbReference type="ARBA" id="ARBA00023316"/>
    </source>
</evidence>
<dbReference type="Pfam" id="PF01544">
    <property type="entry name" value="CorA"/>
    <property type="match status" value="1"/>
</dbReference>
<dbReference type="Gene3D" id="3.30.460.20">
    <property type="entry name" value="CorA soluble domain-like"/>
    <property type="match status" value="1"/>
</dbReference>
<evidence type="ECO:0000256" key="5">
    <source>
        <dbReference type="ARBA" id="ARBA00022475"/>
    </source>
</evidence>
<keyword evidence="13" id="KW-0961">Cell wall biogenesis/degradation</keyword>
<reference evidence="21" key="1">
    <citation type="journal article" date="2020" name="Fungal Divers.">
        <title>Resolving the Mortierellaceae phylogeny through synthesis of multi-gene phylogenetics and phylogenomics.</title>
        <authorList>
            <person name="Vandepol N."/>
            <person name="Liber J."/>
            <person name="Desiro A."/>
            <person name="Na H."/>
            <person name="Kennedy M."/>
            <person name="Barry K."/>
            <person name="Grigoriev I.V."/>
            <person name="Miller A.N."/>
            <person name="O'Donnell K."/>
            <person name="Stajich J.E."/>
            <person name="Bonito G."/>
        </authorList>
    </citation>
    <scope>NUCLEOTIDE SEQUENCE</scope>
    <source>
        <strain evidence="21">NVP1</strain>
    </source>
</reference>
<dbReference type="GO" id="GO:0009251">
    <property type="term" value="P:glucan catabolic process"/>
    <property type="evidence" value="ECO:0007669"/>
    <property type="project" value="TreeGrafter"/>
</dbReference>
<dbReference type="Gene3D" id="3.20.20.80">
    <property type="entry name" value="Glycosidases"/>
    <property type="match status" value="1"/>
</dbReference>
<keyword evidence="11" id="KW-0325">Glycoprotein</keyword>
<keyword evidence="9 19" id="KW-1133">Transmembrane helix</keyword>
<dbReference type="EMBL" id="JAAAUY010000064">
    <property type="protein sequence ID" value="KAF9336310.1"/>
    <property type="molecule type" value="Genomic_DNA"/>
</dbReference>
<evidence type="ECO:0000256" key="7">
    <source>
        <dbReference type="ARBA" id="ARBA00022801"/>
    </source>
</evidence>
<feature type="compositionally biased region" description="Polar residues" evidence="18">
    <location>
        <begin position="1"/>
        <end position="12"/>
    </location>
</feature>
<dbReference type="Gene3D" id="1.20.58.340">
    <property type="entry name" value="Magnesium transport protein CorA, transmembrane region"/>
    <property type="match status" value="2"/>
</dbReference>
<keyword evidence="6 19" id="KW-0812">Transmembrane</keyword>